<sequence>MPTLVDGERISLFFSPNSFYIDSIFATLHLIYIGEARNSFNRDMHQS</sequence>
<keyword evidence="1" id="KW-0472">Membrane</keyword>
<name>E6MPB1_9BACT</name>
<proteinExistence type="predicted"/>
<keyword evidence="3" id="KW-1185">Reference proteome</keyword>
<reference evidence="2 3" key="1">
    <citation type="submission" date="2010-12" db="EMBL/GenBank/DDBJ databases">
        <authorList>
            <person name="Muzny D."/>
            <person name="Qin X."/>
            <person name="Deng J."/>
            <person name="Jiang H."/>
            <person name="Liu Y."/>
            <person name="Qu J."/>
            <person name="Song X.-Z."/>
            <person name="Zhang L."/>
            <person name="Thornton R."/>
            <person name="Coyle M."/>
            <person name="Francisco L."/>
            <person name="Jackson L."/>
            <person name="Javaid M."/>
            <person name="Korchina V."/>
            <person name="Kovar C."/>
            <person name="Mata R."/>
            <person name="Mathew T."/>
            <person name="Ngo R."/>
            <person name="Nguyen L."/>
            <person name="Nguyen N."/>
            <person name="Okwuonu G."/>
            <person name="Ongeri F."/>
            <person name="Pham C."/>
            <person name="Simmons D."/>
            <person name="Wilczek-Boney K."/>
            <person name="Hale W."/>
            <person name="Jakkamsetti A."/>
            <person name="Pham P."/>
            <person name="Ruth R."/>
            <person name="San Lucas F."/>
            <person name="Warren J."/>
            <person name="Zhang J."/>
            <person name="Zhao Z."/>
            <person name="Zhou C."/>
            <person name="Zhu D."/>
            <person name="Lee S."/>
            <person name="Bess C."/>
            <person name="Blankenburg K."/>
            <person name="Forbes L."/>
            <person name="Fu Q."/>
            <person name="Gubbala S."/>
            <person name="Hirani K."/>
            <person name="Jayaseelan J.C."/>
            <person name="Lara F."/>
            <person name="Munidasa M."/>
            <person name="Palculict T."/>
            <person name="Patil S."/>
            <person name="Pu L.-L."/>
            <person name="Saada N."/>
            <person name="Tang L."/>
            <person name="Weissenberger G."/>
            <person name="Zhu Y."/>
            <person name="Hemphill L."/>
            <person name="Shang Y."/>
            <person name="Youmans B."/>
            <person name="Ayvaz T."/>
            <person name="Ross M."/>
            <person name="Santibanez J."/>
            <person name="Aqrawi P."/>
            <person name="Gross S."/>
            <person name="Joshi V."/>
            <person name="Fowler G."/>
            <person name="Nazareth L."/>
            <person name="Reid J."/>
            <person name="Worley K."/>
            <person name="Petrosino J."/>
            <person name="Highlander S."/>
            <person name="Gibbs R."/>
        </authorList>
    </citation>
    <scope>NUCLEOTIDE SEQUENCE [LARGE SCALE GENOMIC DNA]</scope>
    <source>
        <strain evidence="2 3">DSM 15606</strain>
    </source>
</reference>
<comment type="caution">
    <text evidence="2">The sequence shown here is derived from an EMBL/GenBank/DDBJ whole genome shotgun (WGS) entry which is preliminary data.</text>
</comment>
<dbReference type="AlphaFoldDB" id="E6MPB1"/>
<dbReference type="HOGENOM" id="CLU_3171745_0_0_10"/>
<protein>
    <submittedName>
        <fullName evidence="2">Uncharacterized protein</fullName>
    </submittedName>
</protein>
<evidence type="ECO:0000256" key="1">
    <source>
        <dbReference type="SAM" id="Phobius"/>
    </source>
</evidence>
<feature type="transmembrane region" description="Helical" evidence="1">
    <location>
        <begin position="12"/>
        <end position="34"/>
    </location>
</feature>
<keyword evidence="1" id="KW-1133">Transmembrane helix</keyword>
<evidence type="ECO:0000313" key="3">
    <source>
        <dbReference type="Proteomes" id="UP000003874"/>
    </source>
</evidence>
<accession>E6MPB1</accession>
<dbReference type="EMBL" id="AEQO01000116">
    <property type="protein sequence ID" value="EFV04534.1"/>
    <property type="molecule type" value="Genomic_DNA"/>
</dbReference>
<organism evidence="2 3">
    <name type="scientific">Segatella salivae DSM 15606</name>
    <dbReference type="NCBI Taxonomy" id="888832"/>
    <lineage>
        <taxon>Bacteria</taxon>
        <taxon>Pseudomonadati</taxon>
        <taxon>Bacteroidota</taxon>
        <taxon>Bacteroidia</taxon>
        <taxon>Bacteroidales</taxon>
        <taxon>Prevotellaceae</taxon>
        <taxon>Segatella</taxon>
    </lineage>
</organism>
<evidence type="ECO:0000313" key="2">
    <source>
        <dbReference type="EMBL" id="EFV04534.1"/>
    </source>
</evidence>
<dbReference type="STRING" id="888832.HMPREF9420_1329"/>
<keyword evidence="1" id="KW-0812">Transmembrane</keyword>
<gene>
    <name evidence="2" type="ORF">HMPREF9420_1329</name>
</gene>
<dbReference type="Proteomes" id="UP000003874">
    <property type="component" value="Unassembled WGS sequence"/>
</dbReference>